<evidence type="ECO:0000256" key="2">
    <source>
        <dbReference type="ARBA" id="ARBA00007362"/>
    </source>
</evidence>
<feature type="transmembrane region" description="Helical" evidence="6">
    <location>
        <begin position="58"/>
        <end position="76"/>
    </location>
</feature>
<evidence type="ECO:0000256" key="4">
    <source>
        <dbReference type="ARBA" id="ARBA00022989"/>
    </source>
</evidence>
<comment type="similarity">
    <text evidence="2">Belongs to the EamA transporter family.</text>
</comment>
<keyword evidence="4 6" id="KW-1133">Transmembrane helix</keyword>
<proteinExistence type="inferred from homology"/>
<dbReference type="PANTHER" id="PTHR32322:SF2">
    <property type="entry name" value="EAMA DOMAIN-CONTAINING PROTEIN"/>
    <property type="match status" value="1"/>
</dbReference>
<feature type="transmembrane region" description="Helical" evidence="6">
    <location>
        <begin position="232"/>
        <end position="254"/>
    </location>
</feature>
<evidence type="ECO:0000313" key="9">
    <source>
        <dbReference type="Proteomes" id="UP000190837"/>
    </source>
</evidence>
<evidence type="ECO:0000256" key="3">
    <source>
        <dbReference type="ARBA" id="ARBA00022692"/>
    </source>
</evidence>
<keyword evidence="3 6" id="KW-0812">Transmembrane</keyword>
<keyword evidence="5 6" id="KW-0472">Membrane</keyword>
<feature type="domain" description="EamA" evidence="7">
    <location>
        <begin position="141"/>
        <end position="275"/>
    </location>
</feature>
<accession>A0A1C3H2Q4</accession>
<dbReference type="InterPro" id="IPR000620">
    <property type="entry name" value="EamA_dom"/>
</dbReference>
<dbReference type="Pfam" id="PF00892">
    <property type="entry name" value="EamA"/>
    <property type="match status" value="2"/>
</dbReference>
<organism evidence="8 9">
    <name type="scientific">Cardiobacterium hominis</name>
    <dbReference type="NCBI Taxonomy" id="2718"/>
    <lineage>
        <taxon>Bacteria</taxon>
        <taxon>Pseudomonadati</taxon>
        <taxon>Pseudomonadota</taxon>
        <taxon>Gammaproteobacteria</taxon>
        <taxon>Cardiobacteriales</taxon>
        <taxon>Cardiobacteriaceae</taxon>
        <taxon>Cardiobacterium</taxon>
    </lineage>
</organism>
<feature type="transmembrane region" description="Helical" evidence="6">
    <location>
        <begin position="5"/>
        <end position="23"/>
    </location>
</feature>
<dbReference type="AlphaFoldDB" id="A0A1C3H2Q4"/>
<sequence length="281" mass="29803">MAGLVLGCVLFGLGSLIIVFVPLGSFAMSFWRLLVGALAFALLAWWRRSPFPHNRRCWWFAAAAGVFLNLDLALWHESIHAVGPGISTLLNSLQIFFLAAIGLLFFSERPGGWQMTSLVLAIIGVALIASPEFAQNDRAAWGLLSGVVSGAMLALSMASIRKVHTFAPVALLPLMLILSVCGAASALPVALLAGEALLPRSAQAVGLILVYGLVMQCLAWGLIAFAIPRLSLALTGLFLLAEPVAALFLDAFWLGKPVSALQWGGAALTLVAIYLGSVKRR</sequence>
<comment type="subcellular location">
    <subcellularLocation>
        <location evidence="1">Membrane</location>
        <topology evidence="1">Multi-pass membrane protein</topology>
    </subcellularLocation>
</comment>
<name>A0A1C3H2Q4_9GAMM</name>
<feature type="transmembrane region" description="Helical" evidence="6">
    <location>
        <begin position="118"/>
        <end position="134"/>
    </location>
</feature>
<protein>
    <submittedName>
        <fullName evidence="8">Probable integral membrane protein NMA0975</fullName>
    </submittedName>
</protein>
<reference evidence="9" key="1">
    <citation type="submission" date="2016-04" db="EMBL/GenBank/DDBJ databases">
        <authorList>
            <person name="Tagini F."/>
        </authorList>
    </citation>
    <scope>NUCLEOTIDE SEQUENCE [LARGE SCALE GENOMIC DNA]</scope>
    <source>
        <strain evidence="9">CHUV0807</strain>
    </source>
</reference>
<dbReference type="PANTHER" id="PTHR32322">
    <property type="entry name" value="INNER MEMBRANE TRANSPORTER"/>
    <property type="match status" value="1"/>
</dbReference>
<dbReference type="GO" id="GO:0016020">
    <property type="term" value="C:membrane"/>
    <property type="evidence" value="ECO:0007669"/>
    <property type="project" value="UniProtKB-SubCell"/>
</dbReference>
<gene>
    <name evidence="8" type="ORF">CHUV0807_0528</name>
</gene>
<dbReference type="InterPro" id="IPR037185">
    <property type="entry name" value="EmrE-like"/>
</dbReference>
<evidence type="ECO:0000256" key="5">
    <source>
        <dbReference type="ARBA" id="ARBA00023136"/>
    </source>
</evidence>
<dbReference type="SUPFAM" id="SSF103481">
    <property type="entry name" value="Multidrug resistance efflux transporter EmrE"/>
    <property type="match status" value="2"/>
</dbReference>
<feature type="transmembrane region" description="Helical" evidence="6">
    <location>
        <begin position="140"/>
        <end position="158"/>
    </location>
</feature>
<feature type="transmembrane region" description="Helical" evidence="6">
    <location>
        <begin position="260"/>
        <end position="278"/>
    </location>
</feature>
<evidence type="ECO:0000256" key="1">
    <source>
        <dbReference type="ARBA" id="ARBA00004141"/>
    </source>
</evidence>
<feature type="transmembrane region" description="Helical" evidence="6">
    <location>
        <begin position="88"/>
        <end position="106"/>
    </location>
</feature>
<evidence type="ECO:0000259" key="7">
    <source>
        <dbReference type="Pfam" id="PF00892"/>
    </source>
</evidence>
<evidence type="ECO:0000256" key="6">
    <source>
        <dbReference type="SAM" id="Phobius"/>
    </source>
</evidence>
<feature type="transmembrane region" description="Helical" evidence="6">
    <location>
        <begin position="204"/>
        <end position="225"/>
    </location>
</feature>
<feature type="domain" description="EamA" evidence="7">
    <location>
        <begin position="4"/>
        <end position="129"/>
    </location>
</feature>
<dbReference type="Proteomes" id="UP000190837">
    <property type="component" value="Unassembled WGS sequence"/>
</dbReference>
<feature type="transmembrane region" description="Helical" evidence="6">
    <location>
        <begin position="29"/>
        <end position="46"/>
    </location>
</feature>
<evidence type="ECO:0000313" key="8">
    <source>
        <dbReference type="EMBL" id="SAM59096.1"/>
    </source>
</evidence>
<feature type="transmembrane region" description="Helical" evidence="6">
    <location>
        <begin position="170"/>
        <end position="192"/>
    </location>
</feature>
<dbReference type="InterPro" id="IPR050638">
    <property type="entry name" value="AA-Vitamin_Transporters"/>
</dbReference>
<dbReference type="EMBL" id="FKLO01000023">
    <property type="protein sequence ID" value="SAM59096.1"/>
    <property type="molecule type" value="Genomic_DNA"/>
</dbReference>